<evidence type="ECO:0000256" key="1">
    <source>
        <dbReference type="SAM" id="MobiDB-lite"/>
    </source>
</evidence>
<dbReference type="Proteomes" id="UP000266723">
    <property type="component" value="Unassembled WGS sequence"/>
</dbReference>
<organism evidence="2 3">
    <name type="scientific">Brassica cretica</name>
    <name type="common">Mustard</name>
    <dbReference type="NCBI Taxonomy" id="69181"/>
    <lineage>
        <taxon>Eukaryota</taxon>
        <taxon>Viridiplantae</taxon>
        <taxon>Streptophyta</taxon>
        <taxon>Embryophyta</taxon>
        <taxon>Tracheophyta</taxon>
        <taxon>Spermatophyta</taxon>
        <taxon>Magnoliopsida</taxon>
        <taxon>eudicotyledons</taxon>
        <taxon>Gunneridae</taxon>
        <taxon>Pentapetalae</taxon>
        <taxon>rosids</taxon>
        <taxon>malvids</taxon>
        <taxon>Brassicales</taxon>
        <taxon>Brassicaceae</taxon>
        <taxon>Brassiceae</taxon>
        <taxon>Brassica</taxon>
    </lineage>
</organism>
<proteinExistence type="predicted"/>
<comment type="caution">
    <text evidence="2">The sequence shown here is derived from an EMBL/GenBank/DDBJ whole genome shotgun (WGS) entry which is preliminary data.</text>
</comment>
<accession>A0ABQ7D401</accession>
<evidence type="ECO:0000313" key="3">
    <source>
        <dbReference type="Proteomes" id="UP000266723"/>
    </source>
</evidence>
<protein>
    <submittedName>
        <fullName evidence="2">Uncharacterized protein</fullName>
    </submittedName>
</protein>
<keyword evidence="3" id="KW-1185">Reference proteome</keyword>
<name>A0ABQ7D401_BRACR</name>
<feature type="region of interest" description="Disordered" evidence="1">
    <location>
        <begin position="1"/>
        <end position="28"/>
    </location>
</feature>
<dbReference type="EMBL" id="QGKV02000759">
    <property type="protein sequence ID" value="KAF3566274.1"/>
    <property type="molecule type" value="Genomic_DNA"/>
</dbReference>
<sequence length="62" mass="7027">MGAKMRRKRRIKIGDSRRRKGTAGSNSRCALRRSGLRFDGGLLTSYQWRWNKSLISSGGTRA</sequence>
<reference evidence="2 3" key="1">
    <citation type="journal article" date="2020" name="BMC Genomics">
        <title>Intraspecific diversification of the crop wild relative Brassica cretica Lam. using demographic model selection.</title>
        <authorList>
            <person name="Kioukis A."/>
            <person name="Michalopoulou V.A."/>
            <person name="Briers L."/>
            <person name="Pirintsos S."/>
            <person name="Studholme D.J."/>
            <person name="Pavlidis P."/>
            <person name="Sarris P.F."/>
        </authorList>
    </citation>
    <scope>NUCLEOTIDE SEQUENCE [LARGE SCALE GENOMIC DNA]</scope>
    <source>
        <strain evidence="3">cv. PFS-1207/04</strain>
    </source>
</reference>
<evidence type="ECO:0000313" key="2">
    <source>
        <dbReference type="EMBL" id="KAF3566274.1"/>
    </source>
</evidence>
<gene>
    <name evidence="2" type="ORF">DY000_02015781</name>
</gene>
<feature type="compositionally biased region" description="Basic residues" evidence="1">
    <location>
        <begin position="1"/>
        <end position="21"/>
    </location>
</feature>